<dbReference type="Pfam" id="PF02949">
    <property type="entry name" value="7tm_6"/>
    <property type="match status" value="1"/>
</dbReference>
<gene>
    <name evidence="11" type="ORF">Zmor_005042</name>
</gene>
<dbReference type="GO" id="GO:0007165">
    <property type="term" value="P:signal transduction"/>
    <property type="evidence" value="ECO:0007669"/>
    <property type="project" value="UniProtKB-KW"/>
</dbReference>
<dbReference type="GO" id="GO:0005549">
    <property type="term" value="F:odorant binding"/>
    <property type="evidence" value="ECO:0007669"/>
    <property type="project" value="InterPro"/>
</dbReference>
<keyword evidence="5" id="KW-0552">Olfaction</keyword>
<evidence type="ECO:0000256" key="1">
    <source>
        <dbReference type="ARBA" id="ARBA00004651"/>
    </source>
</evidence>
<evidence type="ECO:0000256" key="8">
    <source>
        <dbReference type="ARBA" id="ARBA00023170"/>
    </source>
</evidence>
<accession>A0AA38ISD7</accession>
<comment type="subcellular location">
    <subcellularLocation>
        <location evidence="1">Cell membrane</location>
        <topology evidence="1">Multi-pass membrane protein</topology>
    </subcellularLocation>
</comment>
<feature type="transmembrane region" description="Helical" evidence="10">
    <location>
        <begin position="68"/>
        <end position="90"/>
    </location>
</feature>
<evidence type="ECO:0000256" key="10">
    <source>
        <dbReference type="SAM" id="Phobius"/>
    </source>
</evidence>
<keyword evidence="9" id="KW-0807">Transducer</keyword>
<feature type="transmembrane region" description="Helical" evidence="10">
    <location>
        <begin position="12"/>
        <end position="32"/>
    </location>
</feature>
<dbReference type="GO" id="GO:0005886">
    <property type="term" value="C:plasma membrane"/>
    <property type="evidence" value="ECO:0007669"/>
    <property type="project" value="UniProtKB-SubCell"/>
</dbReference>
<evidence type="ECO:0000256" key="9">
    <source>
        <dbReference type="ARBA" id="ARBA00023224"/>
    </source>
</evidence>
<keyword evidence="2" id="KW-1003">Cell membrane</keyword>
<name>A0AA38ISD7_9CUCU</name>
<evidence type="ECO:0000256" key="6">
    <source>
        <dbReference type="ARBA" id="ARBA00022989"/>
    </source>
</evidence>
<evidence type="ECO:0000256" key="2">
    <source>
        <dbReference type="ARBA" id="ARBA00022475"/>
    </source>
</evidence>
<dbReference type="Proteomes" id="UP001168821">
    <property type="component" value="Unassembled WGS sequence"/>
</dbReference>
<comment type="caution">
    <text evidence="11">The sequence shown here is derived from an EMBL/GenBank/DDBJ whole genome shotgun (WGS) entry which is preliminary data.</text>
</comment>
<feature type="transmembrane region" description="Helical" evidence="10">
    <location>
        <begin position="116"/>
        <end position="144"/>
    </location>
</feature>
<evidence type="ECO:0000256" key="4">
    <source>
        <dbReference type="ARBA" id="ARBA00022692"/>
    </source>
</evidence>
<evidence type="ECO:0000313" key="12">
    <source>
        <dbReference type="Proteomes" id="UP001168821"/>
    </source>
</evidence>
<keyword evidence="7 10" id="KW-0472">Membrane</keyword>
<keyword evidence="12" id="KW-1185">Reference proteome</keyword>
<evidence type="ECO:0008006" key="13">
    <source>
        <dbReference type="Google" id="ProtNLM"/>
    </source>
</evidence>
<evidence type="ECO:0000256" key="5">
    <source>
        <dbReference type="ARBA" id="ARBA00022725"/>
    </source>
</evidence>
<dbReference type="AlphaFoldDB" id="A0AA38ISD7"/>
<dbReference type="PANTHER" id="PTHR21137">
    <property type="entry name" value="ODORANT RECEPTOR"/>
    <property type="match status" value="1"/>
</dbReference>
<evidence type="ECO:0000313" key="11">
    <source>
        <dbReference type="EMBL" id="KAJ3660601.1"/>
    </source>
</evidence>
<evidence type="ECO:0000256" key="7">
    <source>
        <dbReference type="ARBA" id="ARBA00023136"/>
    </source>
</evidence>
<reference evidence="11" key="1">
    <citation type="journal article" date="2023" name="G3 (Bethesda)">
        <title>Whole genome assemblies of Zophobas morio and Tenebrio molitor.</title>
        <authorList>
            <person name="Kaur S."/>
            <person name="Stinson S.A."/>
            <person name="diCenzo G.C."/>
        </authorList>
    </citation>
    <scope>NUCLEOTIDE SEQUENCE</scope>
    <source>
        <strain evidence="11">QUZm001</strain>
    </source>
</reference>
<dbReference type="PANTHER" id="PTHR21137:SF35">
    <property type="entry name" value="ODORANT RECEPTOR 19A-RELATED"/>
    <property type="match status" value="1"/>
</dbReference>
<organism evidence="11 12">
    <name type="scientific">Zophobas morio</name>
    <dbReference type="NCBI Taxonomy" id="2755281"/>
    <lineage>
        <taxon>Eukaryota</taxon>
        <taxon>Metazoa</taxon>
        <taxon>Ecdysozoa</taxon>
        <taxon>Arthropoda</taxon>
        <taxon>Hexapoda</taxon>
        <taxon>Insecta</taxon>
        <taxon>Pterygota</taxon>
        <taxon>Neoptera</taxon>
        <taxon>Endopterygota</taxon>
        <taxon>Coleoptera</taxon>
        <taxon>Polyphaga</taxon>
        <taxon>Cucujiformia</taxon>
        <taxon>Tenebrionidae</taxon>
        <taxon>Zophobas</taxon>
    </lineage>
</organism>
<dbReference type="InterPro" id="IPR004117">
    <property type="entry name" value="7tm6_olfct_rcpt"/>
</dbReference>
<evidence type="ECO:0000256" key="3">
    <source>
        <dbReference type="ARBA" id="ARBA00022606"/>
    </source>
</evidence>
<proteinExistence type="predicted"/>
<keyword evidence="4 10" id="KW-0812">Transmembrane</keyword>
<keyword evidence="6 10" id="KW-1133">Transmembrane helix</keyword>
<protein>
    <recommendedName>
        <fullName evidence="13">Odorant receptor</fullName>
    </recommendedName>
</protein>
<dbReference type="GO" id="GO:0004984">
    <property type="term" value="F:olfactory receptor activity"/>
    <property type="evidence" value="ECO:0007669"/>
    <property type="project" value="InterPro"/>
</dbReference>
<keyword evidence="8" id="KW-0675">Receptor</keyword>
<dbReference type="EMBL" id="JALNTZ010000002">
    <property type="protein sequence ID" value="KAJ3660601.1"/>
    <property type="molecule type" value="Genomic_DNA"/>
</dbReference>
<keyword evidence="3" id="KW-0716">Sensory transduction</keyword>
<sequence length="209" mass="24387">MALISRNHQCVLLYICALLYTFTLSNYIPMYIPTYVNMFWDIYEKIFPRLWSLDFAGRKNKFKKIANLIKIIALFITIAVLGAATVALPWHGDEYDLYLPVKVAVDYFKNKYARNLYLFLFYTTFYHIGLTNISNLFCLTYLILHLHNQFCILIEKLKTLSNKKCQDLVTQELISCIKLHQTLLEYKGKLFLTTCIGFVFLGTLEGSTI</sequence>